<keyword evidence="10" id="KW-1185">Reference proteome</keyword>
<keyword evidence="3" id="KW-0378">Hydrolase</keyword>
<dbReference type="FunCoup" id="A0A0C3CTJ1">
    <property type="interactions" value="750"/>
</dbReference>
<evidence type="ECO:0000256" key="4">
    <source>
        <dbReference type="ARBA" id="ARBA00022912"/>
    </source>
</evidence>
<sequence>MALSRVPGDDELFIGGIFTLRRKTTLAEAGITHVLSVVKFNFQSIADWDKYEHLGIEVDDVEDENLLGEFERTGAWIEKALREGKDGKKGKVLVHCAMGKSRSVTVAIAYLLRQYPHHTVSSALELIRESRPIAEPNDGFIAQLELYKKMGCPPDIENHPQYRRWIFQKEVDLAVAVGQGPSRVRFEDEEKQEENETSKREVELRCRKCRRTLAKTPYIVDHLPAPAKSSPSSTDGPISSLAPALPPTPIHSACFHHFLQPLSWMRPALREGLLQGRLECPNSKCRAQLGRYAWQGLKCSCGVWVCPAFSVQKSRADEVVKRKEGNNGPAIGTMNPDGRGGIRLPPGMKGRENL</sequence>
<keyword evidence="4" id="KW-0904">Protein phosphatase</keyword>
<reference evidence="10" key="2">
    <citation type="submission" date="2015-01" db="EMBL/GenBank/DDBJ databases">
        <title>Evolutionary Origins and Diversification of the Mycorrhizal Mutualists.</title>
        <authorList>
            <consortium name="DOE Joint Genome Institute"/>
            <consortium name="Mycorrhizal Genomics Consortium"/>
            <person name="Kohler A."/>
            <person name="Kuo A."/>
            <person name="Nagy L.G."/>
            <person name="Floudas D."/>
            <person name="Copeland A."/>
            <person name="Barry K.W."/>
            <person name="Cichocki N."/>
            <person name="Veneault-Fourrey C."/>
            <person name="LaButti K."/>
            <person name="Lindquist E.A."/>
            <person name="Lipzen A."/>
            <person name="Lundell T."/>
            <person name="Morin E."/>
            <person name="Murat C."/>
            <person name="Riley R."/>
            <person name="Ohm R."/>
            <person name="Sun H."/>
            <person name="Tunlid A."/>
            <person name="Henrissat B."/>
            <person name="Grigoriev I.V."/>
            <person name="Hibbett D.S."/>
            <person name="Martin F."/>
        </authorList>
    </citation>
    <scope>NUCLEOTIDE SEQUENCE [LARGE SCALE GENOMIC DNA]</scope>
    <source>
        <strain evidence="10">Zn</strain>
    </source>
</reference>
<dbReference type="InterPro" id="IPR000340">
    <property type="entry name" value="Dual-sp_phosphatase_cat-dom"/>
</dbReference>
<dbReference type="STRING" id="913774.A0A0C3CTJ1"/>
<evidence type="ECO:0000259" key="7">
    <source>
        <dbReference type="PROSITE" id="PS50054"/>
    </source>
</evidence>
<protein>
    <recommendedName>
        <fullName evidence="2">protein-tyrosine-phosphatase</fullName>
        <ecNumber evidence="2">3.1.3.48</ecNumber>
    </recommendedName>
</protein>
<dbReference type="PANTHER" id="PTHR45848">
    <property type="entry name" value="DUAL SPECIFICITY PROTEIN PHOSPHATASE 12 FAMILY MEMBER"/>
    <property type="match status" value="1"/>
</dbReference>
<dbReference type="InParanoid" id="A0A0C3CTJ1"/>
<proteinExistence type="inferred from homology"/>
<feature type="domain" description="Tyrosine-protein phosphatase" evidence="7">
    <location>
        <begin position="4"/>
        <end position="153"/>
    </location>
</feature>
<dbReference type="PROSITE" id="PS50056">
    <property type="entry name" value="TYR_PHOSPHATASE_2"/>
    <property type="match status" value="1"/>
</dbReference>
<feature type="region of interest" description="Disordered" evidence="6">
    <location>
        <begin position="321"/>
        <end position="354"/>
    </location>
</feature>
<dbReference type="PROSITE" id="PS50054">
    <property type="entry name" value="TYR_PHOSPHATASE_DUAL"/>
    <property type="match status" value="1"/>
</dbReference>
<dbReference type="InterPro" id="IPR016278">
    <property type="entry name" value="DUSP12"/>
</dbReference>
<dbReference type="HOGENOM" id="CLU_023312_0_2_1"/>
<dbReference type="Proteomes" id="UP000054321">
    <property type="component" value="Unassembled WGS sequence"/>
</dbReference>
<evidence type="ECO:0000256" key="6">
    <source>
        <dbReference type="SAM" id="MobiDB-lite"/>
    </source>
</evidence>
<evidence type="ECO:0000313" key="10">
    <source>
        <dbReference type="Proteomes" id="UP000054321"/>
    </source>
</evidence>
<dbReference type="GO" id="GO:0005634">
    <property type="term" value="C:nucleus"/>
    <property type="evidence" value="ECO:0007669"/>
    <property type="project" value="TreeGrafter"/>
</dbReference>
<name>A0A0C3CTJ1_OIDMZ</name>
<gene>
    <name evidence="9" type="ORF">OIDMADRAFT_184890</name>
</gene>
<dbReference type="GO" id="GO:0004725">
    <property type="term" value="F:protein tyrosine phosphatase activity"/>
    <property type="evidence" value="ECO:0007669"/>
    <property type="project" value="UniProtKB-EC"/>
</dbReference>
<evidence type="ECO:0000256" key="3">
    <source>
        <dbReference type="ARBA" id="ARBA00022801"/>
    </source>
</evidence>
<dbReference type="GO" id="GO:0008138">
    <property type="term" value="F:protein tyrosine/serine/threonine phosphatase activity"/>
    <property type="evidence" value="ECO:0007669"/>
    <property type="project" value="InterPro"/>
</dbReference>
<dbReference type="OrthoDB" id="2017893at2759"/>
<dbReference type="InterPro" id="IPR000387">
    <property type="entry name" value="Tyr_Pase_dom"/>
</dbReference>
<feature type="active site" description="Phosphocysteine intermediate" evidence="5">
    <location>
        <position position="96"/>
    </location>
</feature>
<reference evidence="9 10" key="1">
    <citation type="submission" date="2014-04" db="EMBL/GenBank/DDBJ databases">
        <authorList>
            <consortium name="DOE Joint Genome Institute"/>
            <person name="Kuo A."/>
            <person name="Martino E."/>
            <person name="Perotto S."/>
            <person name="Kohler A."/>
            <person name="Nagy L.G."/>
            <person name="Floudas D."/>
            <person name="Copeland A."/>
            <person name="Barry K.W."/>
            <person name="Cichocki N."/>
            <person name="Veneault-Fourrey C."/>
            <person name="LaButti K."/>
            <person name="Lindquist E.A."/>
            <person name="Lipzen A."/>
            <person name="Lundell T."/>
            <person name="Morin E."/>
            <person name="Murat C."/>
            <person name="Sun H."/>
            <person name="Tunlid A."/>
            <person name="Henrissat B."/>
            <person name="Grigoriev I.V."/>
            <person name="Hibbett D.S."/>
            <person name="Martin F."/>
            <person name="Nordberg H.P."/>
            <person name="Cantor M.N."/>
            <person name="Hua S.X."/>
        </authorList>
    </citation>
    <scope>NUCLEOTIDE SEQUENCE [LARGE SCALE GENOMIC DNA]</scope>
    <source>
        <strain evidence="9 10">Zn</strain>
    </source>
</reference>
<dbReference type="PANTHER" id="PTHR45848:SF4">
    <property type="entry name" value="DUAL SPECIFICITY PROTEIN PHOSPHATASE 12"/>
    <property type="match status" value="1"/>
</dbReference>
<evidence type="ECO:0000256" key="2">
    <source>
        <dbReference type="ARBA" id="ARBA00013064"/>
    </source>
</evidence>
<dbReference type="SUPFAM" id="SSF52799">
    <property type="entry name" value="(Phosphotyrosine protein) phosphatases II"/>
    <property type="match status" value="1"/>
</dbReference>
<dbReference type="Pfam" id="PF00782">
    <property type="entry name" value="DSPc"/>
    <property type="match status" value="1"/>
</dbReference>
<dbReference type="InterPro" id="IPR029021">
    <property type="entry name" value="Prot-tyrosine_phosphatase-like"/>
</dbReference>
<evidence type="ECO:0000256" key="5">
    <source>
        <dbReference type="PIRSR" id="PIRSR000941-50"/>
    </source>
</evidence>
<dbReference type="InterPro" id="IPR020422">
    <property type="entry name" value="TYR_PHOSPHATASE_DUAL_dom"/>
</dbReference>
<dbReference type="SMART" id="SM00195">
    <property type="entry name" value="DSPc"/>
    <property type="match status" value="1"/>
</dbReference>
<dbReference type="Gene3D" id="3.90.190.10">
    <property type="entry name" value="Protein tyrosine phosphatase superfamily"/>
    <property type="match status" value="1"/>
</dbReference>
<dbReference type="EC" id="3.1.3.48" evidence="2"/>
<evidence type="ECO:0000259" key="8">
    <source>
        <dbReference type="PROSITE" id="PS50056"/>
    </source>
</evidence>
<feature type="domain" description="Tyrosine specific protein phosphatases" evidence="8">
    <location>
        <begin position="71"/>
        <end position="132"/>
    </location>
</feature>
<accession>A0A0C3CTJ1</accession>
<evidence type="ECO:0000256" key="1">
    <source>
        <dbReference type="ARBA" id="ARBA00008601"/>
    </source>
</evidence>
<organism evidence="9 10">
    <name type="scientific">Oidiodendron maius (strain Zn)</name>
    <dbReference type="NCBI Taxonomy" id="913774"/>
    <lineage>
        <taxon>Eukaryota</taxon>
        <taxon>Fungi</taxon>
        <taxon>Dikarya</taxon>
        <taxon>Ascomycota</taxon>
        <taxon>Pezizomycotina</taxon>
        <taxon>Leotiomycetes</taxon>
        <taxon>Leotiomycetes incertae sedis</taxon>
        <taxon>Myxotrichaceae</taxon>
        <taxon>Oidiodendron</taxon>
    </lineage>
</organism>
<comment type="similarity">
    <text evidence="1">Belongs to the protein-tyrosine phosphatase family. Non-receptor class dual specificity subfamily.</text>
</comment>
<dbReference type="AlphaFoldDB" id="A0A0C3CTJ1"/>
<evidence type="ECO:0000313" key="9">
    <source>
        <dbReference type="EMBL" id="KIM93002.1"/>
    </source>
</evidence>
<dbReference type="EMBL" id="KN832901">
    <property type="protein sequence ID" value="KIM93002.1"/>
    <property type="molecule type" value="Genomic_DNA"/>
</dbReference>
<dbReference type="CDD" id="cd14518">
    <property type="entry name" value="DSP_fungal_YVH1"/>
    <property type="match status" value="1"/>
</dbReference>
<dbReference type="PIRSF" id="PIRSF000941">
    <property type="entry name" value="DUSP12"/>
    <property type="match status" value="1"/>
</dbReference>